<evidence type="ECO:0000256" key="1">
    <source>
        <dbReference type="ARBA" id="ARBA00004496"/>
    </source>
</evidence>
<feature type="domain" description="Sulfotransferase" evidence="6">
    <location>
        <begin position="33"/>
        <end position="280"/>
    </location>
</feature>
<evidence type="ECO:0000313" key="8">
    <source>
        <dbReference type="Proteomes" id="UP001181693"/>
    </source>
</evidence>
<keyword evidence="4 5" id="KW-0808">Transferase</keyword>
<accession>A0AAV2ZLW2</accession>
<comment type="caution">
    <text evidence="7">The sequence shown here is derived from an EMBL/GenBank/DDBJ whole genome shotgun (WGS) entry which is preliminary data.</text>
</comment>
<dbReference type="Gene3D" id="3.40.50.300">
    <property type="entry name" value="P-loop containing nucleotide triphosphate hydrolases"/>
    <property type="match status" value="1"/>
</dbReference>
<dbReference type="Proteomes" id="UP001181693">
    <property type="component" value="Unassembled WGS sequence"/>
</dbReference>
<dbReference type="SUPFAM" id="SSF52540">
    <property type="entry name" value="P-loop containing nucleoside triphosphate hydrolases"/>
    <property type="match status" value="1"/>
</dbReference>
<protein>
    <recommendedName>
        <fullName evidence="5">Sulfotransferase</fullName>
        <ecNumber evidence="5">2.8.2.-</ecNumber>
    </recommendedName>
</protein>
<dbReference type="Pfam" id="PF00685">
    <property type="entry name" value="Sulfotransfer_1"/>
    <property type="match status" value="1"/>
</dbReference>
<name>A0AAV2ZLW2_PYXAD</name>
<dbReference type="AlphaFoldDB" id="A0AAV2ZLW2"/>
<evidence type="ECO:0000256" key="3">
    <source>
        <dbReference type="ARBA" id="ARBA00022490"/>
    </source>
</evidence>
<keyword evidence="8" id="KW-1185">Reference proteome</keyword>
<gene>
    <name evidence="7" type="ORF">GDO54_014940</name>
</gene>
<dbReference type="EMBL" id="DYDO01000008">
    <property type="protein sequence ID" value="DBA19064.1"/>
    <property type="molecule type" value="Genomic_DNA"/>
</dbReference>
<sequence>MSRPPIKIVSGMPILGPFAENWANVQRFQAREDDIMINTYPKSGTTWMSEILDLILNDGDLKKASRGAIFERVPFLEYAVPDMPTGTEILDTMKTRRLIKSHLHVELVPQSFWEKNCKVIYVARNPKDVLVSYYHFYQMAIVHPDPGTFDEFLQGFMEGTLAFGSWSRHVKGWWNIREQKNVLFLFFEDMLEDSKRAIKKVAEFIGKDLPNDVLEKIQQHTTFKAMKENKMSNYSTIPSSVMNHGISPFMRKGICGDWKNHLTVAQNEIFDAYLKKELSGIDLTFRFQD</sequence>
<keyword evidence="3" id="KW-0963">Cytoplasm</keyword>
<evidence type="ECO:0000313" key="7">
    <source>
        <dbReference type="EMBL" id="DBA19064.1"/>
    </source>
</evidence>
<dbReference type="EC" id="2.8.2.-" evidence="5"/>
<dbReference type="InterPro" id="IPR000863">
    <property type="entry name" value="Sulfotransferase_dom"/>
</dbReference>
<comment type="subcellular location">
    <subcellularLocation>
        <location evidence="1">Cytoplasm</location>
    </subcellularLocation>
</comment>
<dbReference type="FunFam" id="3.40.50.300:FF:000433">
    <property type="entry name" value="Estrogen sulfotransferase"/>
    <property type="match status" value="1"/>
</dbReference>
<evidence type="ECO:0000259" key="6">
    <source>
        <dbReference type="Pfam" id="PF00685"/>
    </source>
</evidence>
<reference evidence="7" key="1">
    <citation type="thesis" date="2020" institute="ProQuest LLC" country="789 East Eisenhower Parkway, Ann Arbor, MI, USA">
        <title>Comparative Genomics and Chromosome Evolution.</title>
        <authorList>
            <person name="Mudd A.B."/>
        </authorList>
    </citation>
    <scope>NUCLEOTIDE SEQUENCE</scope>
    <source>
        <strain evidence="7">1538</strain>
        <tissue evidence="7">Blood</tissue>
    </source>
</reference>
<comment type="similarity">
    <text evidence="2 5">Belongs to the sulfotransferase 1 family.</text>
</comment>
<dbReference type="GO" id="GO:0008146">
    <property type="term" value="F:sulfotransferase activity"/>
    <property type="evidence" value="ECO:0007669"/>
    <property type="project" value="InterPro"/>
</dbReference>
<proteinExistence type="inferred from homology"/>
<organism evidence="7 8">
    <name type="scientific">Pyxicephalus adspersus</name>
    <name type="common">African bullfrog</name>
    <dbReference type="NCBI Taxonomy" id="30357"/>
    <lineage>
        <taxon>Eukaryota</taxon>
        <taxon>Metazoa</taxon>
        <taxon>Chordata</taxon>
        <taxon>Craniata</taxon>
        <taxon>Vertebrata</taxon>
        <taxon>Euteleostomi</taxon>
        <taxon>Amphibia</taxon>
        <taxon>Batrachia</taxon>
        <taxon>Anura</taxon>
        <taxon>Neobatrachia</taxon>
        <taxon>Ranoidea</taxon>
        <taxon>Pyxicephalidae</taxon>
        <taxon>Pyxicephalinae</taxon>
        <taxon>Pyxicephalus</taxon>
    </lineage>
</organism>
<dbReference type="GO" id="GO:0005737">
    <property type="term" value="C:cytoplasm"/>
    <property type="evidence" value="ECO:0007669"/>
    <property type="project" value="UniProtKB-SubCell"/>
</dbReference>
<dbReference type="InterPro" id="IPR027417">
    <property type="entry name" value="P-loop_NTPase"/>
</dbReference>
<evidence type="ECO:0000256" key="4">
    <source>
        <dbReference type="ARBA" id="ARBA00022679"/>
    </source>
</evidence>
<dbReference type="PANTHER" id="PTHR11783">
    <property type="entry name" value="SULFOTRANSFERASE SULT"/>
    <property type="match status" value="1"/>
</dbReference>
<evidence type="ECO:0000256" key="2">
    <source>
        <dbReference type="ARBA" id="ARBA00005771"/>
    </source>
</evidence>
<evidence type="ECO:0000256" key="5">
    <source>
        <dbReference type="RuleBase" id="RU361155"/>
    </source>
</evidence>